<dbReference type="InParanoid" id="A0A3Q7I6X0"/>
<dbReference type="STRING" id="4081.A0A3Q7I6X0"/>
<reference evidence="2" key="2">
    <citation type="submission" date="2019-01" db="UniProtKB">
        <authorList>
            <consortium name="EnsemblPlants"/>
        </authorList>
    </citation>
    <scope>IDENTIFICATION</scope>
    <source>
        <strain evidence="2">cv. Heinz 1706</strain>
    </source>
</reference>
<reference evidence="2" key="1">
    <citation type="journal article" date="2012" name="Nature">
        <title>The tomato genome sequence provides insights into fleshy fruit evolution.</title>
        <authorList>
            <consortium name="Tomato Genome Consortium"/>
        </authorList>
    </citation>
    <scope>NUCLEOTIDE SEQUENCE [LARGE SCALE GENOMIC DNA]</scope>
    <source>
        <strain evidence="2">cv. Heinz 1706</strain>
    </source>
</reference>
<keyword evidence="3" id="KW-1185">Reference proteome</keyword>
<evidence type="ECO:0000313" key="2">
    <source>
        <dbReference type="EnsemblPlants" id="Solyc09g074170.2.1"/>
    </source>
</evidence>
<dbReference type="EnsemblPlants" id="Solyc09g074170.2.1">
    <property type="protein sequence ID" value="Solyc09g074170.2.1"/>
    <property type="gene ID" value="Solyc09g074170.2"/>
</dbReference>
<dbReference type="Gramene" id="Solyc09g074170.2.1">
    <property type="protein sequence ID" value="Solyc09g074170.2.1"/>
    <property type="gene ID" value="Solyc09g074170.2"/>
</dbReference>
<proteinExistence type="predicted"/>
<evidence type="ECO:0000259" key="1">
    <source>
        <dbReference type="Pfam" id="PF20235"/>
    </source>
</evidence>
<dbReference type="InterPro" id="IPR046527">
    <property type="entry name" value="PIR2-like_helical"/>
</dbReference>
<organism evidence="2">
    <name type="scientific">Solanum lycopersicum</name>
    <name type="common">Tomato</name>
    <name type="synonym">Lycopersicon esculentum</name>
    <dbReference type="NCBI Taxonomy" id="4081"/>
    <lineage>
        <taxon>Eukaryota</taxon>
        <taxon>Viridiplantae</taxon>
        <taxon>Streptophyta</taxon>
        <taxon>Embryophyta</taxon>
        <taxon>Tracheophyta</taxon>
        <taxon>Spermatophyta</taxon>
        <taxon>Magnoliopsida</taxon>
        <taxon>eudicotyledons</taxon>
        <taxon>Gunneridae</taxon>
        <taxon>Pentapetalae</taxon>
        <taxon>asterids</taxon>
        <taxon>lamiids</taxon>
        <taxon>Solanales</taxon>
        <taxon>Solanaceae</taxon>
        <taxon>Solanoideae</taxon>
        <taxon>Solaneae</taxon>
        <taxon>Solanum</taxon>
        <taxon>Solanum subgen. Lycopersicon</taxon>
    </lineage>
</organism>
<protein>
    <recommendedName>
        <fullName evidence="1">PIR2-like helical domain-containing protein</fullName>
    </recommendedName>
</protein>
<dbReference type="PANTHER" id="PTHR46405">
    <property type="entry name" value="OS05G0141500 PROTEIN"/>
    <property type="match status" value="1"/>
</dbReference>
<sequence>MVDDNISDHADEESLVISDREKGRRNKRIAVKRIVNCGYSEEIAKTFILKSGLYHGSKDVVSNIVDGALALLSRKKVLNIGRPVVFADLPSLVDYTLMEMVCVMREVKPALPVVEAM</sequence>
<accession>A0A3Q7I6X0</accession>
<dbReference type="Pfam" id="PF20235">
    <property type="entry name" value="PIR2-like_helical"/>
    <property type="match status" value="1"/>
</dbReference>
<dbReference type="Proteomes" id="UP000004994">
    <property type="component" value="Chromosome 9"/>
</dbReference>
<name>A0A3Q7I6X0_SOLLC</name>
<feature type="domain" description="PIR2-like helical" evidence="1">
    <location>
        <begin position="30"/>
        <end position="117"/>
    </location>
</feature>
<dbReference type="PaxDb" id="4081-Solyc09g074170.1.1"/>
<dbReference type="InterPro" id="IPR046934">
    <property type="entry name" value="PIR2-like"/>
</dbReference>
<dbReference type="AlphaFoldDB" id="A0A3Q7I6X0"/>
<dbReference type="PANTHER" id="PTHR46405:SF9">
    <property type="entry name" value="E3 UBIQUITIN-PROTEIN LIGASE RF298"/>
    <property type="match status" value="1"/>
</dbReference>
<evidence type="ECO:0000313" key="3">
    <source>
        <dbReference type="Proteomes" id="UP000004994"/>
    </source>
</evidence>